<evidence type="ECO:0008006" key="4">
    <source>
        <dbReference type="Google" id="ProtNLM"/>
    </source>
</evidence>
<evidence type="ECO:0000313" key="3">
    <source>
        <dbReference type="Proteomes" id="UP000245375"/>
    </source>
</evidence>
<gene>
    <name evidence="2" type="ORF">DIS18_14120</name>
</gene>
<dbReference type="RefSeq" id="WP_109353730.1">
    <property type="nucleotide sequence ID" value="NZ_QFRI01000004.1"/>
</dbReference>
<protein>
    <recommendedName>
        <fullName evidence="4">Glycosyltransferase RgtA/B/C/D-like domain-containing protein</fullName>
    </recommendedName>
</protein>
<name>A0A2U2X231_9FLAO</name>
<feature type="transmembrane region" description="Helical" evidence="1">
    <location>
        <begin position="92"/>
        <end position="111"/>
    </location>
</feature>
<feature type="transmembrane region" description="Helical" evidence="1">
    <location>
        <begin position="12"/>
        <end position="31"/>
    </location>
</feature>
<feature type="transmembrane region" description="Helical" evidence="1">
    <location>
        <begin position="146"/>
        <end position="177"/>
    </location>
</feature>
<feature type="transmembrane region" description="Helical" evidence="1">
    <location>
        <begin position="189"/>
        <end position="209"/>
    </location>
</feature>
<reference evidence="2" key="1">
    <citation type="submission" date="2018-05" db="EMBL/GenBank/DDBJ databases">
        <title>Algibacter marinivivus sp. nov., isolated from sample around a algae.</title>
        <authorList>
            <person name="Zhong X."/>
        </authorList>
    </citation>
    <scope>NUCLEOTIDE SEQUENCE [LARGE SCALE GENOMIC DNA]</scope>
    <source>
        <strain evidence="2">ZY111</strain>
    </source>
</reference>
<comment type="caution">
    <text evidence="2">The sequence shown here is derived from an EMBL/GenBank/DDBJ whole genome shotgun (WGS) entry which is preliminary data.</text>
</comment>
<feature type="transmembrane region" description="Helical" evidence="1">
    <location>
        <begin position="400"/>
        <end position="420"/>
    </location>
</feature>
<reference evidence="2" key="2">
    <citation type="submission" date="2018-05" db="EMBL/GenBank/DDBJ databases">
        <authorList>
            <person name="Lanie J.A."/>
            <person name="Ng W.-L."/>
            <person name="Kazmierczak K.M."/>
            <person name="Andrzejewski T.M."/>
            <person name="Davidsen T.M."/>
            <person name="Wayne K.J."/>
            <person name="Tettelin H."/>
            <person name="Glass J.I."/>
            <person name="Rusch D."/>
            <person name="Podicherti R."/>
            <person name="Tsui H.-C.T."/>
            <person name="Winkler M.E."/>
        </authorList>
    </citation>
    <scope>NUCLEOTIDE SEQUENCE [LARGE SCALE GENOMIC DNA]</scope>
    <source>
        <strain evidence="2">ZY111</strain>
    </source>
</reference>
<keyword evidence="3" id="KW-1185">Reference proteome</keyword>
<feature type="transmembrane region" description="Helical" evidence="1">
    <location>
        <begin position="123"/>
        <end position="140"/>
    </location>
</feature>
<evidence type="ECO:0000313" key="2">
    <source>
        <dbReference type="EMBL" id="PWH81809.1"/>
    </source>
</evidence>
<accession>A0A2U2X231</accession>
<feature type="transmembrane region" description="Helical" evidence="1">
    <location>
        <begin position="375"/>
        <end position="394"/>
    </location>
</feature>
<keyword evidence="1" id="KW-0472">Membrane</keyword>
<sequence length="428" mass="50090">MKNTITSQNLIHLAIYIIVGVLVLNRGAIYFPDSYTFLDMAFNHSPFYCFFLKVITSVFGDYFEIPLVIIQYLIIVFGIDFFVKILKKVFNIHAFGVIIIQLICLAPCIYLHNLGSAILSEALTYPIFLLIFAFSLKLFVEENLRYLYKICVLLSILILTRGQFLALIPVLILIVGYVIYKTKSFKKHYYFIILLAIIPIITTISERVYNKVIFGHFVNNAMNYVHIIASPFYIANETDVSLFTEEDESVYFNMIYKSLKDAELTRNQNLSLDKDDYLFFQHNFPEICNRRIYDLGLNSYEAKGLNFIEQNIALNALCSRMVFPLIKQNFKVWIKLFIKNLKNSFGSSKQILFYLVLLLYGLINLIKSNKNIYKFLVLTILFMFANNTLIALVIHSIKRYIFYFDWVVFATFIILLNKIFKYQQQRES</sequence>
<feature type="transmembrane region" description="Helical" evidence="1">
    <location>
        <begin position="351"/>
        <end position="368"/>
    </location>
</feature>
<evidence type="ECO:0000256" key="1">
    <source>
        <dbReference type="SAM" id="Phobius"/>
    </source>
</evidence>
<dbReference type="AlphaFoldDB" id="A0A2U2X231"/>
<dbReference type="Proteomes" id="UP000245375">
    <property type="component" value="Unassembled WGS sequence"/>
</dbReference>
<dbReference type="EMBL" id="QFRI01000004">
    <property type="protein sequence ID" value="PWH81809.1"/>
    <property type="molecule type" value="Genomic_DNA"/>
</dbReference>
<keyword evidence="1" id="KW-1133">Transmembrane helix</keyword>
<keyword evidence="1" id="KW-0812">Transmembrane</keyword>
<proteinExistence type="predicted"/>
<organism evidence="2 3">
    <name type="scientific">Algibacter marinivivus</name>
    <dbReference type="NCBI Taxonomy" id="2100723"/>
    <lineage>
        <taxon>Bacteria</taxon>
        <taxon>Pseudomonadati</taxon>
        <taxon>Bacteroidota</taxon>
        <taxon>Flavobacteriia</taxon>
        <taxon>Flavobacteriales</taxon>
        <taxon>Flavobacteriaceae</taxon>
        <taxon>Algibacter</taxon>
    </lineage>
</organism>
<dbReference type="OrthoDB" id="1410880at2"/>